<reference evidence="8" key="1">
    <citation type="journal article" date="2019" name="Int. J. Syst. Evol. Microbiol.">
        <title>The Global Catalogue of Microorganisms (GCM) 10K type strain sequencing project: providing services to taxonomists for standard genome sequencing and annotation.</title>
        <authorList>
            <consortium name="The Broad Institute Genomics Platform"/>
            <consortium name="The Broad Institute Genome Sequencing Center for Infectious Disease"/>
            <person name="Wu L."/>
            <person name="Ma J."/>
        </authorList>
    </citation>
    <scope>NUCLEOTIDE SEQUENCE [LARGE SCALE GENOMIC DNA]</scope>
    <source>
        <strain evidence="8">KCTC 52366</strain>
    </source>
</reference>
<evidence type="ECO:0000259" key="6">
    <source>
        <dbReference type="Pfam" id="PF09864"/>
    </source>
</evidence>
<gene>
    <name evidence="7" type="ORF">ACFOGP_24015</name>
</gene>
<feature type="chain" id="PRO_5046162715" evidence="5">
    <location>
        <begin position="21"/>
        <end position="204"/>
    </location>
</feature>
<protein>
    <submittedName>
        <fullName evidence="7">MliC family protein</fullName>
    </submittedName>
</protein>
<evidence type="ECO:0000313" key="8">
    <source>
        <dbReference type="Proteomes" id="UP001595632"/>
    </source>
</evidence>
<dbReference type="Pfam" id="PF09864">
    <property type="entry name" value="MliC"/>
    <property type="match status" value="1"/>
</dbReference>
<evidence type="ECO:0000256" key="1">
    <source>
        <dbReference type="ARBA" id="ARBA00022729"/>
    </source>
</evidence>
<dbReference type="PANTHER" id="PTHR37549:SF1">
    <property type="entry name" value="LIPOPROTEIN LPRI"/>
    <property type="match status" value="1"/>
</dbReference>
<sequence>MQVRTVLIPIIAVCAAPVLAQEGPSFDCAKAQSTAETLVCDTPELAALDRLVADRYAAALAVARGLDAGAAEAEAQLKAYQIGWIEGRDECWKADDPAACVAFEYQRREAELVTQFMLEDPSGTTFWTCDGNPANEVVTMYFDTALPSVRFERGDSIDTGTLSVTASGSRYDGSFGRYIWIKGVDATYRDPDPDGTEVSCTVSN</sequence>
<evidence type="ECO:0000256" key="4">
    <source>
        <dbReference type="ARBA" id="ARBA00023288"/>
    </source>
</evidence>
<dbReference type="InterPro" id="IPR052755">
    <property type="entry name" value="Lysozyme_Inhibitor_LprI"/>
</dbReference>
<keyword evidence="2" id="KW-0472">Membrane</keyword>
<keyword evidence="1 5" id="KW-0732">Signal</keyword>
<evidence type="ECO:0000256" key="3">
    <source>
        <dbReference type="ARBA" id="ARBA00023139"/>
    </source>
</evidence>
<dbReference type="SUPFAM" id="SSF141488">
    <property type="entry name" value="YdhA-like"/>
    <property type="match status" value="1"/>
</dbReference>
<organism evidence="7 8">
    <name type="scientific">Psychromarinibacter halotolerans</name>
    <dbReference type="NCBI Taxonomy" id="1775175"/>
    <lineage>
        <taxon>Bacteria</taxon>
        <taxon>Pseudomonadati</taxon>
        <taxon>Pseudomonadota</taxon>
        <taxon>Alphaproteobacteria</taxon>
        <taxon>Rhodobacterales</taxon>
        <taxon>Paracoccaceae</taxon>
        <taxon>Psychromarinibacter</taxon>
    </lineage>
</organism>
<evidence type="ECO:0000256" key="5">
    <source>
        <dbReference type="SAM" id="SignalP"/>
    </source>
</evidence>
<feature type="signal peptide" evidence="5">
    <location>
        <begin position="1"/>
        <end position="20"/>
    </location>
</feature>
<dbReference type="InterPro" id="IPR036328">
    <property type="entry name" value="MliC_sf"/>
</dbReference>
<dbReference type="Proteomes" id="UP001595632">
    <property type="component" value="Unassembled WGS sequence"/>
</dbReference>
<dbReference type="PANTHER" id="PTHR37549">
    <property type="entry name" value="LIPOPROTEIN LPRI"/>
    <property type="match status" value="1"/>
</dbReference>
<comment type="caution">
    <text evidence="7">The sequence shown here is derived from an EMBL/GenBank/DDBJ whole genome shotgun (WGS) entry which is preliminary data.</text>
</comment>
<proteinExistence type="predicted"/>
<dbReference type="EMBL" id="JBHRTB010000010">
    <property type="protein sequence ID" value="MFC3145809.1"/>
    <property type="molecule type" value="Genomic_DNA"/>
</dbReference>
<keyword evidence="4" id="KW-0449">Lipoprotein</keyword>
<accession>A0ABV7H028</accession>
<feature type="domain" description="C-type lysozyme inhibitor" evidence="6">
    <location>
        <begin position="127"/>
        <end position="192"/>
    </location>
</feature>
<dbReference type="Gene3D" id="1.20.1270.180">
    <property type="match status" value="1"/>
</dbReference>
<evidence type="ECO:0000256" key="2">
    <source>
        <dbReference type="ARBA" id="ARBA00023136"/>
    </source>
</evidence>
<evidence type="ECO:0000313" key="7">
    <source>
        <dbReference type="EMBL" id="MFC3145809.1"/>
    </source>
</evidence>
<dbReference type="InterPro" id="IPR018660">
    <property type="entry name" value="MliC"/>
</dbReference>
<keyword evidence="8" id="KW-1185">Reference proteome</keyword>
<dbReference type="RefSeq" id="WP_275632757.1">
    <property type="nucleotide sequence ID" value="NZ_JARGYD010000003.1"/>
</dbReference>
<keyword evidence="3" id="KW-0564">Palmitate</keyword>
<name>A0ABV7H028_9RHOB</name>